<proteinExistence type="predicted"/>
<sequence length="825" mass="86882">MFPEPGEALNRTIEAEAALTDLYAEALNQWVTRTEPFVIPSLVAATLPPDPDAVAETSGVWDQLSEELILAGMSTIFALSVYEAASALGVELPSARLGASGDTPPQPVIDSIRRTTGVTDDEIISAYRAVTTDPTLSQASADVIDSQREVVAATPGIVRDKLEAAMEDSIRDAPAPTEQPTVTVVLDRQRQAVAAALQPGSAAVRDVARYQGYQAAGIQNAAVVQAAALSEDAPDLHKVWIATIDSKTRPTHFAADGQRAPLAGSFTVGGTHLAFPADPTGPAAEVKNCRCRVGILAADEELPGDVDRHTERLSGRDATARNRVGSQEDEIERRADRGTVRARDDEDGIGRTAAGSPSEEQDMTVKVTEQGGTTAVVTAAADDDDDNETGETFRTFTDAVLALLDVSTSDDRMIASDAELSYRSFPHPLMWMQQTGSGYGGHTEAYTVGAIESAEVKDGKIVGSGYLLNTPEADLAANELAHQVTGPSVDLAQTQWKLTDEDGKEISEEEWWDLPIDAKVIQCITAAELIGTTLVAKPAFGDTSITLNAERESRDIAVVASAAEEFRPRVYPASMFAAPGLTEPTLPTMDPETGRIFGHLACFGACHRSIQSKCVMAPKSKTDYAHFHTSPAVRLDDGRSLPVGRLTVGTGHAPDSYSGAPAKAHYDNTGACFALVRVYETEVGIEFSGVAHPQATADQIEAGITAPLSGDWRDFGQGLELIAALAVNTPGFAARGRDDAQGRPVALVASLGPAPESSTQGRAAAALSAETIGDIVERAVSGALSKQARDTEAAALLAAGREKAGPPPEPKSAREVVGDLLARVR</sequence>
<feature type="region of interest" description="Disordered" evidence="1">
    <location>
        <begin position="798"/>
        <end position="818"/>
    </location>
</feature>
<dbReference type="Proteomes" id="UP000325405">
    <property type="component" value="Segment"/>
</dbReference>
<gene>
    <name evidence="2" type="primary">11</name>
    <name evidence="2" type="ORF">SEA_LILMCDREAMY_11</name>
</gene>
<protein>
    <submittedName>
        <fullName evidence="2">Capsid maturation protease and MuF-like fusion protein</fullName>
    </submittedName>
</protein>
<keyword evidence="2" id="KW-0645">Protease</keyword>
<evidence type="ECO:0000313" key="2">
    <source>
        <dbReference type="EMBL" id="QFP94631.1"/>
    </source>
</evidence>
<feature type="compositionally biased region" description="Basic and acidic residues" evidence="1">
    <location>
        <begin position="331"/>
        <end position="344"/>
    </location>
</feature>
<organism evidence="2 3">
    <name type="scientific">Mycobacterium phage LilMcDreamy</name>
    <dbReference type="NCBI Taxonomy" id="2652422"/>
    <lineage>
        <taxon>Viruses</taxon>
        <taxon>Duplodnaviria</taxon>
        <taxon>Heunggongvirae</taxon>
        <taxon>Uroviricota</taxon>
        <taxon>Caudoviricetes</taxon>
        <taxon>Bclasvirinae</taxon>
        <taxon>Lilmcdreamyvirus</taxon>
        <taxon>Lilmcdreamyvirus lilmcdreamy</taxon>
    </lineage>
</organism>
<keyword evidence="2" id="KW-0378">Hydrolase</keyword>
<evidence type="ECO:0000313" key="3">
    <source>
        <dbReference type="Proteomes" id="UP000325405"/>
    </source>
</evidence>
<dbReference type="GO" id="GO:0008233">
    <property type="term" value="F:peptidase activity"/>
    <property type="evidence" value="ECO:0007669"/>
    <property type="project" value="UniProtKB-KW"/>
</dbReference>
<dbReference type="KEGG" id="vg:60320981"/>
<name>A0A5P8D7G1_9CAUD</name>
<feature type="region of interest" description="Disordered" evidence="1">
    <location>
        <begin position="306"/>
        <end position="363"/>
    </location>
</feature>
<accession>A0A5P8D7G1</accession>
<dbReference type="GO" id="GO:0006508">
    <property type="term" value="P:proteolysis"/>
    <property type="evidence" value="ECO:0007669"/>
    <property type="project" value="UniProtKB-KW"/>
</dbReference>
<dbReference type="RefSeq" id="YP_009949575.1">
    <property type="nucleotide sequence ID" value="NC_051582.1"/>
</dbReference>
<dbReference type="EMBL" id="MN284893">
    <property type="protein sequence ID" value="QFP94631.1"/>
    <property type="molecule type" value="Genomic_DNA"/>
</dbReference>
<feature type="compositionally biased region" description="Basic and acidic residues" evidence="1">
    <location>
        <begin position="306"/>
        <end position="320"/>
    </location>
</feature>
<evidence type="ECO:0000256" key="1">
    <source>
        <dbReference type="SAM" id="MobiDB-lite"/>
    </source>
</evidence>
<dbReference type="GeneID" id="60320981"/>
<reference evidence="2 3" key="1">
    <citation type="submission" date="2019-08" db="EMBL/GenBank/DDBJ databases">
        <authorList>
            <person name="Lippold A."/>
            <person name="Marlatt M."/>
            <person name="Cooper K."/>
            <person name="Frohnapfel E."/>
            <person name="Glenski M."/>
            <person name="Johnson H."/>
            <person name="Johnson K."/>
            <person name="Tjaden E."/>
            <person name="Troeh S."/>
            <person name="Hayes S."/>
            <person name="Ettinger A.-S.H."/>
            <person name="Ettinger W.F."/>
            <person name="Haydock J."/>
            <person name="Anders K.R."/>
            <person name="Garlena R.A."/>
            <person name="Russell D.A."/>
            <person name="Pope W.H."/>
            <person name="Jacobs-Sera D."/>
            <person name="Hatfull G.F."/>
        </authorList>
    </citation>
    <scope>NUCLEOTIDE SEQUENCE [LARGE SCALE GENOMIC DNA]</scope>
</reference>
<keyword evidence="3" id="KW-1185">Reference proteome</keyword>